<dbReference type="InterPro" id="IPR012334">
    <property type="entry name" value="Pectin_lyas_fold"/>
</dbReference>
<sequence length="391" mass="42276">MISLISTILYINFILTLFWNAHGAPTFNVITFGAKPDGQSDATQPFLRAWASACTANKASIIYVPKGRYVIRSVQFRGPCKKAVKVQIDGTLVAPDDYRALGNSGYWILFIQVDRLTVVGGVVDAKGSGLWACKAWGQNCPAGARSITFNWVNDAKISGLTSINSQLMHIVINSCKNVKVSNVKIIAPALSPNTDGIHVQYSTGVTITNTIIKTGDDCVSIGPGTRNLWMENIQCGPGHGVSIGSLGRDFNEDGVENVTLVNSVFTGSDNGLRIKTWARPSLGFVRNINYRNIIMKNVKNPIIIDQNYCPNNQGCPRQTSGIKISQVTYQNIQGTSATQVAMAFDCSPTNPCTAIKLNDIKITYLKSSKAQSFCKNIGGTIGGLIMPENCL</sequence>
<accession>A0ABD3DKF5</accession>
<gene>
    <name evidence="11" type="ORF">CASFOL_012957</name>
</gene>
<evidence type="ECO:0000256" key="2">
    <source>
        <dbReference type="ARBA" id="ARBA00008834"/>
    </source>
</evidence>
<keyword evidence="12" id="KW-1185">Reference proteome</keyword>
<evidence type="ECO:0000256" key="5">
    <source>
        <dbReference type="ARBA" id="ARBA00022801"/>
    </source>
</evidence>
<dbReference type="PANTHER" id="PTHR31375">
    <property type="match status" value="1"/>
</dbReference>
<dbReference type="GO" id="GO:0004553">
    <property type="term" value="F:hydrolase activity, hydrolyzing O-glycosyl compounds"/>
    <property type="evidence" value="ECO:0007669"/>
    <property type="project" value="UniProtKB-ARBA"/>
</dbReference>
<proteinExistence type="inferred from homology"/>
<dbReference type="InterPro" id="IPR000743">
    <property type="entry name" value="Glyco_hydro_28"/>
</dbReference>
<keyword evidence="3" id="KW-0134">Cell wall</keyword>
<evidence type="ECO:0000313" key="12">
    <source>
        <dbReference type="Proteomes" id="UP001632038"/>
    </source>
</evidence>
<dbReference type="EMBL" id="JAVIJP010000016">
    <property type="protein sequence ID" value="KAL3642142.1"/>
    <property type="molecule type" value="Genomic_DNA"/>
</dbReference>
<dbReference type="Gene3D" id="2.160.20.10">
    <property type="entry name" value="Single-stranded right-handed beta-helix, Pectin lyase-like"/>
    <property type="match status" value="1"/>
</dbReference>
<evidence type="ECO:0000256" key="4">
    <source>
        <dbReference type="ARBA" id="ARBA00022525"/>
    </source>
</evidence>
<dbReference type="SUPFAM" id="SSF51126">
    <property type="entry name" value="Pectin lyase-like"/>
    <property type="match status" value="1"/>
</dbReference>
<comment type="caution">
    <text evidence="11">The sequence shown here is derived from an EMBL/GenBank/DDBJ whole genome shotgun (WGS) entry which is preliminary data.</text>
</comment>
<dbReference type="SMART" id="SM00710">
    <property type="entry name" value="PbH1"/>
    <property type="match status" value="5"/>
</dbReference>
<keyword evidence="7" id="KW-0961">Cell wall biogenesis/degradation</keyword>
<feature type="active site" evidence="8">
    <location>
        <position position="239"/>
    </location>
</feature>
<feature type="signal peptide" evidence="10">
    <location>
        <begin position="1"/>
        <end position="23"/>
    </location>
</feature>
<dbReference type="GO" id="GO:0071555">
    <property type="term" value="P:cell wall organization"/>
    <property type="evidence" value="ECO:0007669"/>
    <property type="project" value="UniProtKB-KW"/>
</dbReference>
<dbReference type="Pfam" id="PF00295">
    <property type="entry name" value="Glyco_hydro_28"/>
    <property type="match status" value="1"/>
</dbReference>
<evidence type="ECO:0000256" key="10">
    <source>
        <dbReference type="SAM" id="SignalP"/>
    </source>
</evidence>
<comment type="subcellular location">
    <subcellularLocation>
        <location evidence="1">Secreted</location>
        <location evidence="1">Cell wall</location>
    </subcellularLocation>
</comment>
<evidence type="ECO:0000256" key="1">
    <source>
        <dbReference type="ARBA" id="ARBA00004191"/>
    </source>
</evidence>
<organism evidence="11 12">
    <name type="scientific">Castilleja foliolosa</name>
    <dbReference type="NCBI Taxonomy" id="1961234"/>
    <lineage>
        <taxon>Eukaryota</taxon>
        <taxon>Viridiplantae</taxon>
        <taxon>Streptophyta</taxon>
        <taxon>Embryophyta</taxon>
        <taxon>Tracheophyta</taxon>
        <taxon>Spermatophyta</taxon>
        <taxon>Magnoliopsida</taxon>
        <taxon>eudicotyledons</taxon>
        <taxon>Gunneridae</taxon>
        <taxon>Pentapetalae</taxon>
        <taxon>asterids</taxon>
        <taxon>lamiids</taxon>
        <taxon>Lamiales</taxon>
        <taxon>Orobanchaceae</taxon>
        <taxon>Pedicularideae</taxon>
        <taxon>Castillejinae</taxon>
        <taxon>Castilleja</taxon>
    </lineage>
</organism>
<evidence type="ECO:0000256" key="9">
    <source>
        <dbReference type="RuleBase" id="RU361169"/>
    </source>
</evidence>
<comment type="similarity">
    <text evidence="2 9">Belongs to the glycosyl hydrolase 28 family.</text>
</comment>
<keyword evidence="5 9" id="KW-0378">Hydrolase</keyword>
<evidence type="ECO:0000256" key="8">
    <source>
        <dbReference type="PROSITE-ProRule" id="PRU10052"/>
    </source>
</evidence>
<dbReference type="Proteomes" id="UP001632038">
    <property type="component" value="Unassembled WGS sequence"/>
</dbReference>
<dbReference type="InterPro" id="IPR006626">
    <property type="entry name" value="PbH1"/>
</dbReference>
<keyword evidence="6 9" id="KW-0326">Glycosidase</keyword>
<evidence type="ECO:0008006" key="13">
    <source>
        <dbReference type="Google" id="ProtNLM"/>
    </source>
</evidence>
<reference evidence="12" key="1">
    <citation type="journal article" date="2024" name="IScience">
        <title>Strigolactones Initiate the Formation of Haustorium-like Structures in Castilleja.</title>
        <authorList>
            <person name="Buerger M."/>
            <person name="Peterson D."/>
            <person name="Chory J."/>
        </authorList>
    </citation>
    <scope>NUCLEOTIDE SEQUENCE [LARGE SCALE GENOMIC DNA]</scope>
</reference>
<dbReference type="PROSITE" id="PS00502">
    <property type="entry name" value="POLYGALACTURONASE"/>
    <property type="match status" value="1"/>
</dbReference>
<name>A0ABD3DKF5_9LAMI</name>
<evidence type="ECO:0000256" key="7">
    <source>
        <dbReference type="ARBA" id="ARBA00023316"/>
    </source>
</evidence>
<protein>
    <recommendedName>
        <fullName evidence="13">Polygalacturonase</fullName>
    </recommendedName>
</protein>
<feature type="chain" id="PRO_5044860913" description="Polygalacturonase" evidence="10">
    <location>
        <begin position="24"/>
        <end position="391"/>
    </location>
</feature>
<dbReference type="AlphaFoldDB" id="A0ABD3DKF5"/>
<evidence type="ECO:0000256" key="6">
    <source>
        <dbReference type="ARBA" id="ARBA00023295"/>
    </source>
</evidence>
<keyword evidence="10" id="KW-0732">Signal</keyword>
<evidence type="ECO:0000313" key="11">
    <source>
        <dbReference type="EMBL" id="KAL3642142.1"/>
    </source>
</evidence>
<evidence type="ECO:0000256" key="3">
    <source>
        <dbReference type="ARBA" id="ARBA00022512"/>
    </source>
</evidence>
<dbReference type="FunFam" id="2.160.20.10:FF:000016">
    <property type="entry name" value="Polygalacturonase 7"/>
    <property type="match status" value="1"/>
</dbReference>
<dbReference type="InterPro" id="IPR011050">
    <property type="entry name" value="Pectin_lyase_fold/virulence"/>
</dbReference>
<keyword evidence="4" id="KW-0964">Secreted</keyword>